<organism evidence="4 5">
    <name type="scientific">Colwellia marinimaniae</name>
    <dbReference type="NCBI Taxonomy" id="1513592"/>
    <lineage>
        <taxon>Bacteria</taxon>
        <taxon>Pseudomonadati</taxon>
        <taxon>Pseudomonadota</taxon>
        <taxon>Gammaproteobacteria</taxon>
        <taxon>Alteromonadales</taxon>
        <taxon>Colwelliaceae</taxon>
        <taxon>Colwellia</taxon>
    </lineage>
</organism>
<dbReference type="PANTHER" id="PTHR43080">
    <property type="entry name" value="CBS DOMAIN-CONTAINING PROTEIN CBSX3, MITOCHONDRIAL"/>
    <property type="match status" value="1"/>
</dbReference>
<reference evidence="4 5" key="1">
    <citation type="submission" date="2017-06" db="EMBL/GenBank/DDBJ databases">
        <title>Whole Genome Sequences of Colwellia marinimaniae MTCD1.</title>
        <authorList>
            <person name="Kusumoto H."/>
            <person name="Inoue M."/>
            <person name="Tanikawa K."/>
            <person name="Maeji H."/>
            <person name="Cameron J.H."/>
            <person name="Bartlett D.H."/>
        </authorList>
    </citation>
    <scope>NUCLEOTIDE SEQUENCE [LARGE SCALE GENOMIC DNA]</scope>
    <source>
        <strain evidence="4 5">MTCD1</strain>
    </source>
</reference>
<comment type="caution">
    <text evidence="4">The sequence shown here is derived from an EMBL/GenBank/DDBJ whole genome shotgun (WGS) entry which is preliminary data.</text>
</comment>
<dbReference type="RefSeq" id="WP_057181283.1">
    <property type="nucleotide sequence ID" value="NZ_BDQM01000022.1"/>
</dbReference>
<sequence length="143" mass="16200">MKSIRIEDYMNKHPVTFTIDMSVAEASEKLIDSPQNGGPVLDVYQRVIGFLSEQECLIHLLEDTYLSEPHATVADMMRTDVLTVGCENSVVDLAQQMTKNKPKLYPVVDENKRLLGIITRSDILKAINIHLRSFYQKGHGRLV</sequence>
<protein>
    <submittedName>
        <fullName evidence="4">CBS domain-containing protein</fullName>
    </submittedName>
</protein>
<proteinExistence type="predicted"/>
<evidence type="ECO:0000256" key="1">
    <source>
        <dbReference type="ARBA" id="ARBA00023122"/>
    </source>
</evidence>
<dbReference type="Pfam" id="PF00571">
    <property type="entry name" value="CBS"/>
    <property type="match status" value="2"/>
</dbReference>
<accession>A0ABQ0MX45</accession>
<dbReference type="EMBL" id="BDQM01000022">
    <property type="protein sequence ID" value="GAW96949.1"/>
    <property type="molecule type" value="Genomic_DNA"/>
</dbReference>
<dbReference type="PROSITE" id="PS51371">
    <property type="entry name" value="CBS"/>
    <property type="match status" value="2"/>
</dbReference>
<dbReference type="InterPro" id="IPR044729">
    <property type="entry name" value="CBS_bac"/>
</dbReference>
<evidence type="ECO:0000313" key="4">
    <source>
        <dbReference type="EMBL" id="GAW96949.1"/>
    </source>
</evidence>
<evidence type="ECO:0000256" key="2">
    <source>
        <dbReference type="PROSITE-ProRule" id="PRU00703"/>
    </source>
</evidence>
<dbReference type="SUPFAM" id="SSF54631">
    <property type="entry name" value="CBS-domain pair"/>
    <property type="match status" value="1"/>
</dbReference>
<evidence type="ECO:0000313" key="5">
    <source>
        <dbReference type="Proteomes" id="UP000197068"/>
    </source>
</evidence>
<keyword evidence="5" id="KW-1185">Reference proteome</keyword>
<gene>
    <name evidence="4" type="ORF">MTCD1_02572</name>
</gene>
<keyword evidence="1 2" id="KW-0129">CBS domain</keyword>
<feature type="domain" description="CBS" evidence="3">
    <location>
        <begin position="77"/>
        <end position="133"/>
    </location>
</feature>
<dbReference type="PANTHER" id="PTHR43080:SF2">
    <property type="entry name" value="CBS DOMAIN-CONTAINING PROTEIN"/>
    <property type="match status" value="1"/>
</dbReference>
<dbReference type="CDD" id="cd04629">
    <property type="entry name" value="CBS_pair_bac"/>
    <property type="match status" value="1"/>
</dbReference>
<dbReference type="Gene3D" id="3.10.580.10">
    <property type="entry name" value="CBS-domain"/>
    <property type="match status" value="1"/>
</dbReference>
<dbReference type="InterPro" id="IPR000644">
    <property type="entry name" value="CBS_dom"/>
</dbReference>
<evidence type="ECO:0000259" key="3">
    <source>
        <dbReference type="PROSITE" id="PS51371"/>
    </source>
</evidence>
<dbReference type="InterPro" id="IPR046342">
    <property type="entry name" value="CBS_dom_sf"/>
</dbReference>
<dbReference type="Proteomes" id="UP000197068">
    <property type="component" value="Unassembled WGS sequence"/>
</dbReference>
<name>A0ABQ0MX45_9GAMM</name>
<feature type="domain" description="CBS" evidence="3">
    <location>
        <begin position="10"/>
        <end position="66"/>
    </location>
</feature>
<dbReference type="InterPro" id="IPR051257">
    <property type="entry name" value="Diverse_CBS-Domain"/>
</dbReference>
<dbReference type="SMART" id="SM00116">
    <property type="entry name" value="CBS"/>
    <property type="match status" value="2"/>
</dbReference>